<name>A0A432ZZ73_9FUNG</name>
<evidence type="ECO:0000313" key="2">
    <source>
        <dbReference type="Proteomes" id="UP000268093"/>
    </source>
</evidence>
<dbReference type="Proteomes" id="UP000268093">
    <property type="component" value="Unassembled WGS sequence"/>
</dbReference>
<gene>
    <name evidence="1" type="ORF">BC936DRAFT_143355</name>
</gene>
<protein>
    <submittedName>
        <fullName evidence="1">Uncharacterized protein</fullName>
    </submittedName>
</protein>
<comment type="caution">
    <text evidence="1">The sequence shown here is derived from an EMBL/GenBank/DDBJ whole genome shotgun (WGS) entry which is preliminary data.</text>
</comment>
<reference evidence="1 2" key="1">
    <citation type="journal article" date="2018" name="New Phytol.">
        <title>Phylogenomics of Endogonaceae and evolution of mycorrhizas within Mucoromycota.</title>
        <authorList>
            <person name="Chang Y."/>
            <person name="Desiro A."/>
            <person name="Na H."/>
            <person name="Sandor L."/>
            <person name="Lipzen A."/>
            <person name="Clum A."/>
            <person name="Barry K."/>
            <person name="Grigoriev I.V."/>
            <person name="Martin F.M."/>
            <person name="Stajich J.E."/>
            <person name="Smith M.E."/>
            <person name="Bonito G."/>
            <person name="Spatafora J.W."/>
        </authorList>
    </citation>
    <scope>NUCLEOTIDE SEQUENCE [LARGE SCALE GENOMIC DNA]</scope>
    <source>
        <strain evidence="1 2">GMNB39</strain>
    </source>
</reference>
<accession>A0A432ZZ73</accession>
<organism evidence="1 2">
    <name type="scientific">Jimgerdemannia flammicorona</name>
    <dbReference type="NCBI Taxonomy" id="994334"/>
    <lineage>
        <taxon>Eukaryota</taxon>
        <taxon>Fungi</taxon>
        <taxon>Fungi incertae sedis</taxon>
        <taxon>Mucoromycota</taxon>
        <taxon>Mucoromycotina</taxon>
        <taxon>Endogonomycetes</taxon>
        <taxon>Endogonales</taxon>
        <taxon>Endogonaceae</taxon>
        <taxon>Jimgerdemannia</taxon>
    </lineage>
</organism>
<dbReference type="EMBL" id="RBNI01026456">
    <property type="protein sequence ID" value="RUO95726.1"/>
    <property type="molecule type" value="Genomic_DNA"/>
</dbReference>
<proteinExistence type="predicted"/>
<sequence>MSSSSSLYMTDENSIDGKDILSELLLIRGQLIEENYEFCRMEEEYMLDEVEGKTTESVSVGNHNLQDNSSACTF</sequence>
<keyword evidence="2" id="KW-1185">Reference proteome</keyword>
<dbReference type="AlphaFoldDB" id="A0A432ZZ73"/>
<evidence type="ECO:0000313" key="1">
    <source>
        <dbReference type="EMBL" id="RUO95726.1"/>
    </source>
</evidence>